<feature type="signal peptide" evidence="4">
    <location>
        <begin position="1"/>
        <end position="34"/>
    </location>
</feature>
<dbReference type="Proteomes" id="UP000587462">
    <property type="component" value="Unassembled WGS sequence"/>
</dbReference>
<keyword evidence="3" id="KW-1133">Transmembrane helix</keyword>
<accession>A0A7Y7E814</accession>
<reference evidence="5 6" key="1">
    <citation type="submission" date="2020-04" db="EMBL/GenBank/DDBJ databases">
        <title>Draft Genome Sequence of Streptomyces morookaense DSM 40503, an 8-azaguanine-producing strain.</title>
        <authorList>
            <person name="Qi J."/>
            <person name="Gao J.-M."/>
        </authorList>
    </citation>
    <scope>NUCLEOTIDE SEQUENCE [LARGE SCALE GENOMIC DNA]</scope>
    <source>
        <strain evidence="5 6">DSM 40503</strain>
    </source>
</reference>
<evidence type="ECO:0000256" key="2">
    <source>
        <dbReference type="SAM" id="MobiDB-lite"/>
    </source>
</evidence>
<evidence type="ECO:0000313" key="6">
    <source>
        <dbReference type="Proteomes" id="UP000587462"/>
    </source>
</evidence>
<keyword evidence="3" id="KW-0472">Membrane</keyword>
<keyword evidence="1" id="KW-0175">Coiled coil</keyword>
<comment type="caution">
    <text evidence="5">The sequence shown here is derived from an EMBL/GenBank/DDBJ whole genome shotgun (WGS) entry which is preliminary data.</text>
</comment>
<keyword evidence="3" id="KW-0812">Transmembrane</keyword>
<keyword evidence="4" id="KW-0732">Signal</keyword>
<evidence type="ECO:0000256" key="3">
    <source>
        <dbReference type="SAM" id="Phobius"/>
    </source>
</evidence>
<evidence type="ECO:0000256" key="4">
    <source>
        <dbReference type="SAM" id="SignalP"/>
    </source>
</evidence>
<dbReference type="AlphaFoldDB" id="A0A7Y7E814"/>
<dbReference type="InterPro" id="IPR006311">
    <property type="entry name" value="TAT_signal"/>
</dbReference>
<feature type="compositionally biased region" description="Low complexity" evidence="2">
    <location>
        <begin position="703"/>
        <end position="718"/>
    </location>
</feature>
<evidence type="ECO:0000256" key="1">
    <source>
        <dbReference type="SAM" id="Coils"/>
    </source>
</evidence>
<evidence type="ECO:0000313" key="5">
    <source>
        <dbReference type="EMBL" id="NVK79503.1"/>
    </source>
</evidence>
<dbReference type="PROSITE" id="PS51318">
    <property type="entry name" value="TAT"/>
    <property type="match status" value="1"/>
</dbReference>
<protein>
    <submittedName>
        <fullName evidence="5">Uncharacterized protein</fullName>
    </submittedName>
</protein>
<sequence length="752" mass="81778">MAHHTNAARRHRLRHGLAASAVAAVLALALPAPGTGSLAVAAPAASAEAQHVAAQDIPESGRLPYAEDDLMLRLYEVRHRLGLAGKGNDALSPFVNAAFVLVDPSGLDDGTLNKLLKGPAPGAPPVIAWEVDAYDLRNYLPAQEAELARKGKLDRLLLVGGLSFRESGSKWEYKPGLHSETHILGELAKLRTAKAPLKELTWASDRLYCQDCREKTSSEARRFHAYDYDLTDEEVAQQNQRMAAANKITDAAKRTAELKKIEAEYEAIKDERARQAQGDLAKDLPRARDRYAQEKADEARYAGETNGVFGAPPPDCPGHTAHHAAFTVGLRLPQAAGPPCGEGEGTSSRGSGLVKALAHPGSVPGGIDFSTLELRHLADPGGKGLKYSFNAAPGGSGDGKDPATGVKAARESSDAFFVWLSLPASTFWVNLNPNEPDRVVDSALGRTDVGRVLLQADLQLKKTTARLIHPDGDLGRRFWEQMSGRCMSFRTWIVPGRAGVHEKDGQLYILDAPLTVKAESQYFGSARGAASCEERDKGTEARNEAVFRRLVLPEIEKAVNHAPEYAALRRVYLSRVAAEWYRERSRSSATTYGSLVDRGDITRWVTRTDWKPKDTFDAYVRSFREGEFHVERTTRDGDYITTRTYIFGGVDFANVTLGKVDAADAFRGQWTEMPRETALSAQTALAGAQDAHVWLGGDNTPPGAKGPATARRTAPAASPGGGGRDYHGWLPYVAAVCVLVATFVFRRQRHHR</sequence>
<dbReference type="EMBL" id="JABBXF010000038">
    <property type="protein sequence ID" value="NVK79503.1"/>
    <property type="molecule type" value="Genomic_DNA"/>
</dbReference>
<organism evidence="5 6">
    <name type="scientific">Streptomyces morookaense</name>
    <name type="common">Streptoverticillium morookaense</name>
    <dbReference type="NCBI Taxonomy" id="1970"/>
    <lineage>
        <taxon>Bacteria</taxon>
        <taxon>Bacillati</taxon>
        <taxon>Actinomycetota</taxon>
        <taxon>Actinomycetes</taxon>
        <taxon>Kitasatosporales</taxon>
        <taxon>Streptomycetaceae</taxon>
        <taxon>Streptomyces</taxon>
    </lineage>
</organism>
<proteinExistence type="predicted"/>
<gene>
    <name evidence="5" type="ORF">HG542_17770</name>
</gene>
<feature type="transmembrane region" description="Helical" evidence="3">
    <location>
        <begin position="726"/>
        <end position="745"/>
    </location>
</feature>
<keyword evidence="6" id="KW-1185">Reference proteome</keyword>
<feature type="chain" id="PRO_5039050577" evidence="4">
    <location>
        <begin position="35"/>
        <end position="752"/>
    </location>
</feature>
<dbReference type="RefSeq" id="WP_171082601.1">
    <property type="nucleotide sequence ID" value="NZ_BNBU01000001.1"/>
</dbReference>
<feature type="coiled-coil region" evidence="1">
    <location>
        <begin position="251"/>
        <end position="278"/>
    </location>
</feature>
<feature type="region of interest" description="Disordered" evidence="2">
    <location>
        <begin position="695"/>
        <end position="721"/>
    </location>
</feature>
<name>A0A7Y7E814_STRMO</name>